<sequence length="218" mass="22082">MSSSATARTARRRTLRVAAAALIATAGLTLTACSGSDSTGTKAAATSQATTNQAATNQAATSGTDMGMAAAESKAGVTAKKSSPVRTQPLPDGSKAQISKLGEQHYRVKIINRGAVLATLEANGKDTGLDANGMYVVLTLDGQVHAWMGGEHQGPGTFKLAGGWTAKVTKVGELHYRAQIIGHDGVVGTLDANQHDTGGVANGVYIVLSAGGVISSHL</sequence>
<accession>A0ABY3Z887</accession>
<reference evidence="3 4" key="1">
    <citation type="submission" date="2022-03" db="EMBL/GenBank/DDBJ databases">
        <title>Complete genome of Streptomyces rimosus ssp. rimosus R7 (=ATCC 10970).</title>
        <authorList>
            <person name="Beganovic S."/>
            <person name="Ruckert C."/>
            <person name="Busche T."/>
            <person name="Kalinowski J."/>
            <person name="Wittmann C."/>
        </authorList>
    </citation>
    <scope>NUCLEOTIDE SEQUENCE [LARGE SCALE GENOMIC DNA]</scope>
    <source>
        <strain evidence="3 4">R7</strain>
    </source>
</reference>
<evidence type="ECO:0000256" key="1">
    <source>
        <dbReference type="SAM" id="MobiDB-lite"/>
    </source>
</evidence>
<dbReference type="Proteomes" id="UP000829494">
    <property type="component" value="Chromosome"/>
</dbReference>
<protein>
    <recommendedName>
        <fullName evidence="5">Lipoprotein</fullName>
    </recommendedName>
</protein>
<feature type="region of interest" description="Disordered" evidence="1">
    <location>
        <begin position="73"/>
        <end position="95"/>
    </location>
</feature>
<gene>
    <name evidence="3" type="ORF">SRIMR7_28835</name>
</gene>
<dbReference type="RefSeq" id="WP_003982931.1">
    <property type="nucleotide sequence ID" value="NZ_CP043497.1"/>
</dbReference>
<evidence type="ECO:0008006" key="5">
    <source>
        <dbReference type="Google" id="ProtNLM"/>
    </source>
</evidence>
<feature type="chain" id="PRO_5046839687" description="Lipoprotein" evidence="2">
    <location>
        <begin position="33"/>
        <end position="218"/>
    </location>
</feature>
<dbReference type="GeneID" id="66854703"/>
<name>A0ABY3Z887_STRRM</name>
<keyword evidence="4" id="KW-1185">Reference proteome</keyword>
<feature type="signal peptide" evidence="2">
    <location>
        <begin position="1"/>
        <end position="32"/>
    </location>
</feature>
<evidence type="ECO:0000256" key="2">
    <source>
        <dbReference type="SAM" id="SignalP"/>
    </source>
</evidence>
<keyword evidence="2" id="KW-0732">Signal</keyword>
<proteinExistence type="predicted"/>
<dbReference type="EMBL" id="CP094298">
    <property type="protein sequence ID" value="UNZ06160.1"/>
    <property type="molecule type" value="Genomic_DNA"/>
</dbReference>
<organism evidence="3 4">
    <name type="scientific">Streptomyces rimosus subsp. rimosus</name>
    <dbReference type="NCBI Taxonomy" id="132474"/>
    <lineage>
        <taxon>Bacteria</taxon>
        <taxon>Bacillati</taxon>
        <taxon>Actinomycetota</taxon>
        <taxon>Actinomycetes</taxon>
        <taxon>Kitasatosporales</taxon>
        <taxon>Streptomycetaceae</taxon>
        <taxon>Streptomyces</taxon>
    </lineage>
</organism>
<evidence type="ECO:0000313" key="4">
    <source>
        <dbReference type="Proteomes" id="UP000829494"/>
    </source>
</evidence>
<evidence type="ECO:0000313" key="3">
    <source>
        <dbReference type="EMBL" id="UNZ06160.1"/>
    </source>
</evidence>